<dbReference type="PATRIC" id="fig|229920.5.peg.2546"/>
<feature type="transmembrane region" description="Helical" evidence="8">
    <location>
        <begin position="162"/>
        <end position="179"/>
    </location>
</feature>
<keyword evidence="10" id="KW-1185">Reference proteome</keyword>
<feature type="transmembrane region" description="Helical" evidence="8">
    <location>
        <begin position="133"/>
        <end position="156"/>
    </location>
</feature>
<accession>A0A0P6XNE5</accession>
<evidence type="ECO:0000313" key="9">
    <source>
        <dbReference type="EMBL" id="KPL73547.1"/>
    </source>
</evidence>
<dbReference type="OrthoDB" id="3177005at2"/>
<dbReference type="InterPro" id="IPR011606">
    <property type="entry name" value="Brnchd-chn_aa_trnsp_permease"/>
</dbReference>
<keyword evidence="5 8" id="KW-0812">Transmembrane</keyword>
<reference evidence="9 10" key="1">
    <citation type="submission" date="2015-07" db="EMBL/GenBank/DDBJ databases">
        <title>Genome sequence of Leptolinea tardivitalis DSM 16556.</title>
        <authorList>
            <person name="Hemp J."/>
            <person name="Ward L.M."/>
            <person name="Pace L.A."/>
            <person name="Fischer W.W."/>
        </authorList>
    </citation>
    <scope>NUCLEOTIDE SEQUENCE [LARGE SCALE GENOMIC DNA]</scope>
    <source>
        <strain evidence="9 10">YMTK-2</strain>
    </source>
</reference>
<comment type="caution">
    <text evidence="9">The sequence shown here is derived from an EMBL/GenBank/DDBJ whole genome shotgun (WGS) entry which is preliminary data.</text>
</comment>
<keyword evidence="3" id="KW-0813">Transport</keyword>
<comment type="subcellular location">
    <subcellularLocation>
        <location evidence="1">Cell membrane</location>
        <topology evidence="1">Multi-pass membrane protein</topology>
    </subcellularLocation>
</comment>
<dbReference type="RefSeq" id="WP_062421890.1">
    <property type="nucleotide sequence ID" value="NZ_BBYA01000009.1"/>
</dbReference>
<organism evidence="9 10">
    <name type="scientific">Leptolinea tardivitalis</name>
    <dbReference type="NCBI Taxonomy" id="229920"/>
    <lineage>
        <taxon>Bacteria</taxon>
        <taxon>Bacillati</taxon>
        <taxon>Chloroflexota</taxon>
        <taxon>Anaerolineae</taxon>
        <taxon>Anaerolineales</taxon>
        <taxon>Anaerolineaceae</taxon>
        <taxon>Leptolinea</taxon>
    </lineage>
</organism>
<evidence type="ECO:0000256" key="1">
    <source>
        <dbReference type="ARBA" id="ARBA00004651"/>
    </source>
</evidence>
<dbReference type="STRING" id="229920.ADM99_04430"/>
<keyword evidence="6 8" id="KW-1133">Transmembrane helix</keyword>
<evidence type="ECO:0000256" key="6">
    <source>
        <dbReference type="ARBA" id="ARBA00022989"/>
    </source>
</evidence>
<proteinExistence type="inferred from homology"/>
<name>A0A0P6XNE5_9CHLR</name>
<keyword evidence="4" id="KW-1003">Cell membrane</keyword>
<evidence type="ECO:0000256" key="5">
    <source>
        <dbReference type="ARBA" id="ARBA00022692"/>
    </source>
</evidence>
<dbReference type="Pfam" id="PF03591">
    <property type="entry name" value="AzlC"/>
    <property type="match status" value="1"/>
</dbReference>
<dbReference type="PANTHER" id="PTHR34979">
    <property type="entry name" value="INNER MEMBRANE PROTEIN YGAZ"/>
    <property type="match status" value="1"/>
</dbReference>
<evidence type="ECO:0000256" key="2">
    <source>
        <dbReference type="ARBA" id="ARBA00010735"/>
    </source>
</evidence>
<dbReference type="GO" id="GO:1903785">
    <property type="term" value="P:L-valine transmembrane transport"/>
    <property type="evidence" value="ECO:0007669"/>
    <property type="project" value="TreeGrafter"/>
</dbReference>
<evidence type="ECO:0000256" key="8">
    <source>
        <dbReference type="SAM" id="Phobius"/>
    </source>
</evidence>
<dbReference type="AlphaFoldDB" id="A0A0P6XNE5"/>
<dbReference type="Proteomes" id="UP000050430">
    <property type="component" value="Unassembled WGS sequence"/>
</dbReference>
<gene>
    <name evidence="9" type="ORF">ADM99_04430</name>
</gene>
<feature type="transmembrane region" description="Helical" evidence="8">
    <location>
        <begin position="16"/>
        <end position="39"/>
    </location>
</feature>
<feature type="transmembrane region" description="Helical" evidence="8">
    <location>
        <begin position="59"/>
        <end position="82"/>
    </location>
</feature>
<evidence type="ECO:0000256" key="7">
    <source>
        <dbReference type="ARBA" id="ARBA00023136"/>
    </source>
</evidence>
<dbReference type="PANTHER" id="PTHR34979:SF1">
    <property type="entry name" value="INNER MEMBRANE PROTEIN YGAZ"/>
    <property type="match status" value="1"/>
</dbReference>
<evidence type="ECO:0000256" key="3">
    <source>
        <dbReference type="ARBA" id="ARBA00022448"/>
    </source>
</evidence>
<dbReference type="EMBL" id="LGCK01000006">
    <property type="protein sequence ID" value="KPL73547.1"/>
    <property type="molecule type" value="Genomic_DNA"/>
</dbReference>
<keyword evidence="7 8" id="KW-0472">Membrane</keyword>
<sequence>MEPSPRTQFLAGVRDLLPILLGVLPFGLIYGLAAVTAGIPPLQAFLMSSVVFSGSAQIAATQLIANGALTSVVIFSIVVVNLRHVMYSAAIAPHFKNLSTRWKTFLAYLLTDEAFAMTVTRFNQNPDMPHKGWYFFGAGMALWVTWQASTAVGVFAGGQIPASWSLDFTIALTFLALSVPSIRDKSTATAAVVGGVAAILLRGMPFQLGLVTAALLGIAAGVGVDRWAH</sequence>
<dbReference type="GO" id="GO:0005886">
    <property type="term" value="C:plasma membrane"/>
    <property type="evidence" value="ECO:0007669"/>
    <property type="project" value="UniProtKB-SubCell"/>
</dbReference>
<protein>
    <submittedName>
        <fullName evidence="9">Branched-chain amino acid ABC transporter permease</fullName>
    </submittedName>
</protein>
<evidence type="ECO:0000313" key="10">
    <source>
        <dbReference type="Proteomes" id="UP000050430"/>
    </source>
</evidence>
<evidence type="ECO:0000256" key="4">
    <source>
        <dbReference type="ARBA" id="ARBA00022475"/>
    </source>
</evidence>
<feature type="transmembrane region" description="Helical" evidence="8">
    <location>
        <begin position="186"/>
        <end position="204"/>
    </location>
</feature>
<comment type="similarity">
    <text evidence="2">Belongs to the AzlC family.</text>
</comment>